<dbReference type="AlphaFoldDB" id="A0A396GT62"/>
<dbReference type="PANTHER" id="PTHR31170">
    <property type="entry name" value="BNAC04G53230D PROTEIN"/>
    <property type="match status" value="1"/>
</dbReference>
<dbReference type="Gramene" id="rna38429">
    <property type="protein sequence ID" value="RHN44326.1"/>
    <property type="gene ID" value="gene38429"/>
</dbReference>
<dbReference type="Proteomes" id="UP000265566">
    <property type="component" value="Chromosome 7"/>
</dbReference>
<dbReference type="InterPro" id="IPR004158">
    <property type="entry name" value="DUF247_pln"/>
</dbReference>
<comment type="caution">
    <text evidence="1">The sequence shown here is derived from an EMBL/GenBank/DDBJ whole genome shotgun (WGS) entry which is preliminary data.</text>
</comment>
<sequence length="59" mass="6621">MSSSRLVDDINAMLDTSEPPSTDDCCIYKVPSVIRKHNEDAYTPKFVSIGPFHHGKTRL</sequence>
<reference evidence="1" key="1">
    <citation type="journal article" date="2018" name="Nat. Plants">
        <title>Whole-genome landscape of Medicago truncatula symbiotic genes.</title>
        <authorList>
            <person name="Pecrix Y."/>
            <person name="Gamas P."/>
            <person name="Carrere S."/>
        </authorList>
    </citation>
    <scope>NUCLEOTIDE SEQUENCE</scope>
    <source>
        <tissue evidence="1">Leaves</tissue>
    </source>
</reference>
<organism evidence="1">
    <name type="scientific">Medicago truncatula</name>
    <name type="common">Barrel medic</name>
    <name type="synonym">Medicago tribuloides</name>
    <dbReference type="NCBI Taxonomy" id="3880"/>
    <lineage>
        <taxon>Eukaryota</taxon>
        <taxon>Viridiplantae</taxon>
        <taxon>Streptophyta</taxon>
        <taxon>Embryophyta</taxon>
        <taxon>Tracheophyta</taxon>
        <taxon>Spermatophyta</taxon>
        <taxon>Magnoliopsida</taxon>
        <taxon>eudicotyledons</taxon>
        <taxon>Gunneridae</taxon>
        <taxon>Pentapetalae</taxon>
        <taxon>rosids</taxon>
        <taxon>fabids</taxon>
        <taxon>Fabales</taxon>
        <taxon>Fabaceae</taxon>
        <taxon>Papilionoideae</taxon>
        <taxon>50 kb inversion clade</taxon>
        <taxon>NPAAA clade</taxon>
        <taxon>Hologalegina</taxon>
        <taxon>IRL clade</taxon>
        <taxon>Trifolieae</taxon>
        <taxon>Medicago</taxon>
    </lineage>
</organism>
<evidence type="ECO:0000313" key="1">
    <source>
        <dbReference type="EMBL" id="RHN44326.1"/>
    </source>
</evidence>
<protein>
    <submittedName>
        <fullName evidence="1">Uncharacterized protein</fullName>
    </submittedName>
</protein>
<accession>A0A396GT62</accession>
<dbReference type="Pfam" id="PF03140">
    <property type="entry name" value="DUF247"/>
    <property type="match status" value="1"/>
</dbReference>
<name>A0A396GT62_MEDTR</name>
<gene>
    <name evidence="1" type="ORF">MtrunA17_Chr7g0218161</name>
</gene>
<dbReference type="EMBL" id="PSQE01000007">
    <property type="protein sequence ID" value="RHN44326.1"/>
    <property type="molecule type" value="Genomic_DNA"/>
</dbReference>
<proteinExistence type="predicted"/>
<dbReference type="PANTHER" id="PTHR31170:SF9">
    <property type="entry name" value="PROTEIN, PUTATIVE (DUF247)-RELATED"/>
    <property type="match status" value="1"/>
</dbReference>